<evidence type="ECO:0000256" key="2">
    <source>
        <dbReference type="SAM" id="Phobius"/>
    </source>
</evidence>
<protein>
    <submittedName>
        <fullName evidence="3">Uncharacterized protein</fullName>
    </submittedName>
</protein>
<dbReference type="Proteomes" id="UP001190700">
    <property type="component" value="Unassembled WGS sequence"/>
</dbReference>
<dbReference type="EMBL" id="LGRX02020442">
    <property type="protein sequence ID" value="KAK3257489.1"/>
    <property type="molecule type" value="Genomic_DNA"/>
</dbReference>
<evidence type="ECO:0000256" key="1">
    <source>
        <dbReference type="SAM" id="MobiDB-lite"/>
    </source>
</evidence>
<accession>A0AAE0FD95</accession>
<name>A0AAE0FD95_9CHLO</name>
<gene>
    <name evidence="3" type="ORF">CYMTET_33425</name>
</gene>
<evidence type="ECO:0000313" key="3">
    <source>
        <dbReference type="EMBL" id="KAK3257489.1"/>
    </source>
</evidence>
<feature type="transmembrane region" description="Helical" evidence="2">
    <location>
        <begin position="68"/>
        <end position="86"/>
    </location>
</feature>
<comment type="caution">
    <text evidence="3">The sequence shown here is derived from an EMBL/GenBank/DDBJ whole genome shotgun (WGS) entry which is preliminary data.</text>
</comment>
<keyword evidence="2" id="KW-1133">Transmembrane helix</keyword>
<dbReference type="AlphaFoldDB" id="A0AAE0FD95"/>
<keyword evidence="2" id="KW-0472">Membrane</keyword>
<proteinExistence type="predicted"/>
<feature type="non-terminal residue" evidence="3">
    <location>
        <position position="327"/>
    </location>
</feature>
<feature type="region of interest" description="Disordered" evidence="1">
    <location>
        <begin position="113"/>
        <end position="132"/>
    </location>
</feature>
<sequence>MKGENATPSTNADDLDHWLGRMRSRQDHLNNNRKLYDNIDAHLEGVDSAHRANQLRVKAKLWAEKRGAIQWTLTLFLTIVMFTIIYKDVEKTDGISKIASHVQRLQETEASLATGRAVPSAPTDGVGRGKQDPLSVDAVLPDLMDPNSKEYRVGLAVLDAKNRTLRDAYVDVWKGEQREKAKKYYESTNFSNSADQGEREKIDPQSVLVASRNRAHPYPILRGNKRVPSADGLVYWRTYGGNTREAMWDAMQGRVADTYTSTDILHANPALMTLPSGKLLCAWFSHADHVAEVTSGEPRNDTTEATQAAIEKLIASNEIANSSSSTV</sequence>
<organism evidence="3 4">
    <name type="scientific">Cymbomonas tetramitiformis</name>
    <dbReference type="NCBI Taxonomy" id="36881"/>
    <lineage>
        <taxon>Eukaryota</taxon>
        <taxon>Viridiplantae</taxon>
        <taxon>Chlorophyta</taxon>
        <taxon>Pyramimonadophyceae</taxon>
        <taxon>Pyramimonadales</taxon>
        <taxon>Pyramimonadaceae</taxon>
        <taxon>Cymbomonas</taxon>
    </lineage>
</organism>
<keyword evidence="4" id="KW-1185">Reference proteome</keyword>
<reference evidence="3 4" key="1">
    <citation type="journal article" date="2015" name="Genome Biol. Evol.">
        <title>Comparative Genomics of a Bacterivorous Green Alga Reveals Evolutionary Causalities and Consequences of Phago-Mixotrophic Mode of Nutrition.</title>
        <authorList>
            <person name="Burns J.A."/>
            <person name="Paasch A."/>
            <person name="Narechania A."/>
            <person name="Kim E."/>
        </authorList>
    </citation>
    <scope>NUCLEOTIDE SEQUENCE [LARGE SCALE GENOMIC DNA]</scope>
    <source>
        <strain evidence="3 4">PLY_AMNH</strain>
    </source>
</reference>
<keyword evidence="2" id="KW-0812">Transmembrane</keyword>
<evidence type="ECO:0000313" key="4">
    <source>
        <dbReference type="Proteomes" id="UP001190700"/>
    </source>
</evidence>